<gene>
    <name evidence="8" type="ORF">Enr13x_27740</name>
</gene>
<evidence type="ECO:0000313" key="8">
    <source>
        <dbReference type="EMBL" id="QDV42923.1"/>
    </source>
</evidence>
<evidence type="ECO:0000313" key="9">
    <source>
        <dbReference type="Proteomes" id="UP000319004"/>
    </source>
</evidence>
<keyword evidence="9" id="KW-1185">Reference proteome</keyword>
<evidence type="ECO:0000256" key="5">
    <source>
        <dbReference type="RuleBase" id="RU000590"/>
    </source>
</evidence>
<dbReference type="Pfam" id="PF00557">
    <property type="entry name" value="Peptidase_M24"/>
    <property type="match status" value="1"/>
</dbReference>
<dbReference type="Proteomes" id="UP000319004">
    <property type="component" value="Chromosome"/>
</dbReference>
<dbReference type="InterPro" id="IPR050659">
    <property type="entry name" value="Peptidase_M24B"/>
</dbReference>
<evidence type="ECO:0000256" key="4">
    <source>
        <dbReference type="ARBA" id="ARBA00023049"/>
    </source>
</evidence>
<evidence type="ECO:0000259" key="6">
    <source>
        <dbReference type="Pfam" id="PF00557"/>
    </source>
</evidence>
<dbReference type="KEGG" id="snep:Enr13x_27740"/>
<proteinExistence type="inferred from homology"/>
<dbReference type="InterPro" id="IPR036005">
    <property type="entry name" value="Creatinase/aminopeptidase-like"/>
</dbReference>
<dbReference type="OrthoDB" id="9806388at2"/>
<dbReference type="GO" id="GO:0006508">
    <property type="term" value="P:proteolysis"/>
    <property type="evidence" value="ECO:0007669"/>
    <property type="project" value="UniProtKB-KW"/>
</dbReference>
<keyword evidence="4" id="KW-0482">Metalloprotease</keyword>
<dbReference type="SUPFAM" id="SSF55920">
    <property type="entry name" value="Creatinase/aminopeptidase"/>
    <property type="match status" value="1"/>
</dbReference>
<keyword evidence="1" id="KW-0645">Protease</keyword>
<dbReference type="InterPro" id="IPR000994">
    <property type="entry name" value="Pept_M24"/>
</dbReference>
<dbReference type="CDD" id="cd01092">
    <property type="entry name" value="APP-like"/>
    <property type="match status" value="1"/>
</dbReference>
<protein>
    <submittedName>
        <fullName evidence="8">Putative peptidase</fullName>
        <ecNumber evidence="8">3.4.-.-</ecNumber>
    </submittedName>
</protein>
<keyword evidence="2 5" id="KW-0479">Metal-binding</keyword>
<sequence>MNDRIRKLSDQLSTLQADAFLVTNEINVTYLTGFTGDSSSLLVHATGQTMLSDGRYKEQLEEECPGLAVEIKSPAEKPIDFLTQVVAGSGATRIAIEADQLTVAQLRQFKEHLPDVEWIETSGVIVGQRMIKDAEEIEILRSAVRINERALESILAKLGGDWTEQEIAYELESTIRRMGATGFSFEPIIGAGPGGAKPHYRSTQTVIGEYSTLLVDWGTKLGGYASDMTRSFHFGKPPARFLSAYEAVLESQLAAIDAIRPGVDASKVDAAARNVLKKAGLDEYFVHGLGHGVGLEIHEMPRLSAVSEDVLAPGMVITIEPGVYFGGEFGIRIEDDVLVTATGHEVLSQMPKGLDDCGLIL</sequence>
<dbReference type="PANTHER" id="PTHR46112:SF3">
    <property type="entry name" value="AMINOPEPTIDASE YPDF"/>
    <property type="match status" value="1"/>
</dbReference>
<accession>A0A518HQ07</accession>
<dbReference type="AlphaFoldDB" id="A0A518HQ07"/>
<dbReference type="InterPro" id="IPR000587">
    <property type="entry name" value="Creatinase_N"/>
</dbReference>
<dbReference type="InterPro" id="IPR001131">
    <property type="entry name" value="Peptidase_M24B_aminopep-P_CS"/>
</dbReference>
<organism evidence="8 9">
    <name type="scientific">Stieleria neptunia</name>
    <dbReference type="NCBI Taxonomy" id="2527979"/>
    <lineage>
        <taxon>Bacteria</taxon>
        <taxon>Pseudomonadati</taxon>
        <taxon>Planctomycetota</taxon>
        <taxon>Planctomycetia</taxon>
        <taxon>Pirellulales</taxon>
        <taxon>Pirellulaceae</taxon>
        <taxon>Stieleria</taxon>
    </lineage>
</organism>
<feature type="domain" description="Creatinase N-terminal" evidence="7">
    <location>
        <begin position="4"/>
        <end position="131"/>
    </location>
</feature>
<dbReference type="EMBL" id="CP037423">
    <property type="protein sequence ID" value="QDV42923.1"/>
    <property type="molecule type" value="Genomic_DNA"/>
</dbReference>
<dbReference type="PANTHER" id="PTHR46112">
    <property type="entry name" value="AMINOPEPTIDASE"/>
    <property type="match status" value="1"/>
</dbReference>
<dbReference type="GO" id="GO:0008237">
    <property type="term" value="F:metallopeptidase activity"/>
    <property type="evidence" value="ECO:0007669"/>
    <property type="project" value="UniProtKB-KW"/>
</dbReference>
<feature type="domain" description="Peptidase M24" evidence="6">
    <location>
        <begin position="139"/>
        <end position="341"/>
    </location>
</feature>
<evidence type="ECO:0000256" key="1">
    <source>
        <dbReference type="ARBA" id="ARBA00022670"/>
    </source>
</evidence>
<dbReference type="EC" id="3.4.-.-" evidence="8"/>
<dbReference type="RefSeq" id="WP_145386664.1">
    <property type="nucleotide sequence ID" value="NZ_CP037423.1"/>
</dbReference>
<dbReference type="Pfam" id="PF01321">
    <property type="entry name" value="Creatinase_N"/>
    <property type="match status" value="1"/>
</dbReference>
<dbReference type="GO" id="GO:0046872">
    <property type="term" value="F:metal ion binding"/>
    <property type="evidence" value="ECO:0007669"/>
    <property type="project" value="UniProtKB-KW"/>
</dbReference>
<evidence type="ECO:0000259" key="7">
    <source>
        <dbReference type="Pfam" id="PF01321"/>
    </source>
</evidence>
<evidence type="ECO:0000256" key="3">
    <source>
        <dbReference type="ARBA" id="ARBA00022801"/>
    </source>
</evidence>
<dbReference type="InterPro" id="IPR029149">
    <property type="entry name" value="Creatin/AminoP/Spt16_N"/>
</dbReference>
<dbReference type="SUPFAM" id="SSF53092">
    <property type="entry name" value="Creatinase/prolidase N-terminal domain"/>
    <property type="match status" value="1"/>
</dbReference>
<evidence type="ECO:0000256" key="2">
    <source>
        <dbReference type="ARBA" id="ARBA00022723"/>
    </source>
</evidence>
<name>A0A518HQ07_9BACT</name>
<dbReference type="Gene3D" id="3.40.350.10">
    <property type="entry name" value="Creatinase/prolidase N-terminal domain"/>
    <property type="match status" value="1"/>
</dbReference>
<comment type="similarity">
    <text evidence="5">Belongs to the peptidase M24B family.</text>
</comment>
<reference evidence="8 9" key="1">
    <citation type="submission" date="2019-03" db="EMBL/GenBank/DDBJ databases">
        <title>Deep-cultivation of Planctomycetes and their phenomic and genomic characterization uncovers novel biology.</title>
        <authorList>
            <person name="Wiegand S."/>
            <person name="Jogler M."/>
            <person name="Boedeker C."/>
            <person name="Pinto D."/>
            <person name="Vollmers J."/>
            <person name="Rivas-Marin E."/>
            <person name="Kohn T."/>
            <person name="Peeters S.H."/>
            <person name="Heuer A."/>
            <person name="Rast P."/>
            <person name="Oberbeckmann S."/>
            <person name="Bunk B."/>
            <person name="Jeske O."/>
            <person name="Meyerdierks A."/>
            <person name="Storesund J.E."/>
            <person name="Kallscheuer N."/>
            <person name="Luecker S."/>
            <person name="Lage O.M."/>
            <person name="Pohl T."/>
            <person name="Merkel B.J."/>
            <person name="Hornburger P."/>
            <person name="Mueller R.-W."/>
            <person name="Bruemmer F."/>
            <person name="Labrenz M."/>
            <person name="Spormann A.M."/>
            <person name="Op den Camp H."/>
            <person name="Overmann J."/>
            <person name="Amann R."/>
            <person name="Jetten M.S.M."/>
            <person name="Mascher T."/>
            <person name="Medema M.H."/>
            <person name="Devos D.P."/>
            <person name="Kaster A.-K."/>
            <person name="Ovreas L."/>
            <person name="Rohde M."/>
            <person name="Galperin M.Y."/>
            <person name="Jogler C."/>
        </authorList>
    </citation>
    <scope>NUCLEOTIDE SEQUENCE [LARGE SCALE GENOMIC DNA]</scope>
    <source>
        <strain evidence="8 9">Enr13</strain>
    </source>
</reference>
<dbReference type="PROSITE" id="PS00491">
    <property type="entry name" value="PROLINE_PEPTIDASE"/>
    <property type="match status" value="1"/>
</dbReference>
<keyword evidence="3 8" id="KW-0378">Hydrolase</keyword>
<dbReference type="Gene3D" id="3.90.230.10">
    <property type="entry name" value="Creatinase/methionine aminopeptidase superfamily"/>
    <property type="match status" value="1"/>
</dbReference>